<evidence type="ECO:0000259" key="3">
    <source>
        <dbReference type="Pfam" id="PF00881"/>
    </source>
</evidence>
<evidence type="ECO:0000313" key="4">
    <source>
        <dbReference type="EMBL" id="PWU67147.1"/>
    </source>
</evidence>
<accession>A0A317KUI9</accession>
<proteinExistence type="inferred from homology"/>
<dbReference type="InterPro" id="IPR029479">
    <property type="entry name" value="Nitroreductase"/>
</dbReference>
<keyword evidence="5" id="KW-1185">Reference proteome</keyword>
<dbReference type="PANTHER" id="PTHR43673">
    <property type="entry name" value="NAD(P)H NITROREDUCTASE YDGI-RELATED"/>
    <property type="match status" value="1"/>
</dbReference>
<evidence type="ECO:0000256" key="1">
    <source>
        <dbReference type="ARBA" id="ARBA00007118"/>
    </source>
</evidence>
<dbReference type="InterPro" id="IPR000415">
    <property type="entry name" value="Nitroreductase-like"/>
</dbReference>
<dbReference type="OrthoDB" id="9782629at2"/>
<gene>
    <name evidence="4" type="ORF">DLJ74_16340</name>
</gene>
<comment type="caution">
    <text evidence="4">The sequence shown here is derived from an EMBL/GenBank/DDBJ whole genome shotgun (WGS) entry which is preliminary data.</text>
</comment>
<dbReference type="SUPFAM" id="SSF55469">
    <property type="entry name" value="FMN-dependent nitroreductase-like"/>
    <property type="match status" value="1"/>
</dbReference>
<dbReference type="Gene3D" id="3.40.109.10">
    <property type="entry name" value="NADH Oxidase"/>
    <property type="match status" value="1"/>
</dbReference>
<dbReference type="AlphaFoldDB" id="A0A317KUI9"/>
<feature type="domain" description="Nitroreductase" evidence="3">
    <location>
        <begin position="78"/>
        <end position="156"/>
    </location>
</feature>
<dbReference type="GO" id="GO:0016491">
    <property type="term" value="F:oxidoreductase activity"/>
    <property type="evidence" value="ECO:0007669"/>
    <property type="project" value="UniProtKB-KW"/>
</dbReference>
<dbReference type="EMBL" id="QGTD01000018">
    <property type="protein sequence ID" value="PWU67147.1"/>
    <property type="molecule type" value="Genomic_DNA"/>
</dbReference>
<feature type="domain" description="Nitroreductase" evidence="3">
    <location>
        <begin position="22"/>
        <end position="67"/>
    </location>
</feature>
<keyword evidence="2" id="KW-0560">Oxidoreductase</keyword>
<comment type="similarity">
    <text evidence="1">Belongs to the nitroreductase family.</text>
</comment>
<dbReference type="CDD" id="cd02138">
    <property type="entry name" value="TdsD-like"/>
    <property type="match status" value="1"/>
</dbReference>
<sequence>MSDVKIDEVRKADYPIDEMFLNRWSPRAFQEKEVDEETLMTVLEAAKWAPSGANKQPWRFILANTEEDLEIFHSFIMEGNLEWAKKAPAYVLIISDSNESVSHAFDAGTAWGYLALQAMKSGLISHAMGGIHKDQARELLDIPDHFDIHALIAIGYQDDVSVLEERYQEREIPSERKPLTETVMKGKFVRA</sequence>
<dbReference type="PANTHER" id="PTHR43673:SF10">
    <property type="entry name" value="NADH DEHYDROGENASE_NAD(P)H NITROREDUCTASE XCC3605-RELATED"/>
    <property type="match status" value="1"/>
</dbReference>
<dbReference type="Proteomes" id="UP000245624">
    <property type="component" value="Unassembled WGS sequence"/>
</dbReference>
<reference evidence="4 5" key="1">
    <citation type="submission" date="2018-05" db="EMBL/GenBank/DDBJ databases">
        <title>Genomic analysis of Gracilibacillus dipsosauri DD1 reveals novel features of a salt-tolerant amylase.</title>
        <authorList>
            <person name="Deutch C.E."/>
            <person name="Yang S."/>
        </authorList>
    </citation>
    <scope>NUCLEOTIDE SEQUENCE [LARGE SCALE GENOMIC DNA]</scope>
    <source>
        <strain evidence="4 5">DD1</strain>
    </source>
</reference>
<organism evidence="4 5">
    <name type="scientific">Gracilibacillus dipsosauri</name>
    <dbReference type="NCBI Taxonomy" id="178340"/>
    <lineage>
        <taxon>Bacteria</taxon>
        <taxon>Bacillati</taxon>
        <taxon>Bacillota</taxon>
        <taxon>Bacilli</taxon>
        <taxon>Bacillales</taxon>
        <taxon>Bacillaceae</taxon>
        <taxon>Gracilibacillus</taxon>
    </lineage>
</organism>
<evidence type="ECO:0000256" key="2">
    <source>
        <dbReference type="ARBA" id="ARBA00023002"/>
    </source>
</evidence>
<dbReference type="RefSeq" id="WP_109985249.1">
    <property type="nucleotide sequence ID" value="NZ_QGTD01000018.1"/>
</dbReference>
<dbReference type="Pfam" id="PF00881">
    <property type="entry name" value="Nitroreductase"/>
    <property type="match status" value="2"/>
</dbReference>
<protein>
    <submittedName>
        <fullName evidence="4">Nitroreductase family protein</fullName>
    </submittedName>
</protein>
<name>A0A317KUI9_9BACI</name>
<evidence type="ECO:0000313" key="5">
    <source>
        <dbReference type="Proteomes" id="UP000245624"/>
    </source>
</evidence>